<gene>
    <name evidence="1" type="ORF">H4F98_01665</name>
</gene>
<dbReference type="AlphaFoldDB" id="A0A7W3TJK0"/>
<reference evidence="1 2" key="1">
    <citation type="submission" date="2020-08" db="EMBL/GenBank/DDBJ databases">
        <authorList>
            <person name="Xu S."/>
            <person name="Li A."/>
        </authorList>
    </citation>
    <scope>NUCLEOTIDE SEQUENCE [LARGE SCALE GENOMIC DNA]</scope>
    <source>
        <strain evidence="1 2">119BY6-57</strain>
    </source>
</reference>
<name>A0A7W3TJK0_9GAMM</name>
<dbReference type="EMBL" id="JACHTF010000002">
    <property type="protein sequence ID" value="MBB1059274.1"/>
    <property type="molecule type" value="Genomic_DNA"/>
</dbReference>
<dbReference type="RefSeq" id="WP_182684938.1">
    <property type="nucleotide sequence ID" value="NZ_JACHTF010000002.1"/>
</dbReference>
<dbReference type="Proteomes" id="UP000523196">
    <property type="component" value="Unassembled WGS sequence"/>
</dbReference>
<protein>
    <recommendedName>
        <fullName evidence="3">ATP-binding protein</fullName>
    </recommendedName>
</protein>
<accession>A0A7W3TJK0</accession>
<comment type="caution">
    <text evidence="1">The sequence shown here is derived from an EMBL/GenBank/DDBJ whole genome shotgun (WGS) entry which is preliminary data.</text>
</comment>
<evidence type="ECO:0000313" key="2">
    <source>
        <dbReference type="Proteomes" id="UP000523196"/>
    </source>
</evidence>
<evidence type="ECO:0000313" key="1">
    <source>
        <dbReference type="EMBL" id="MBB1059274.1"/>
    </source>
</evidence>
<sequence length="318" mass="35619">MTVFKASGTPIVPTRGMESGLTHLSSAIEAEYAGMGLHSLSRFGKTTLAEYIEASHGWLDTPYVATIARLRELKSGQGAFYDWFTARLGLQPISQQAPEQKLLRIVNTVTLKTRASKAKLFLFIMDDANLLDAESFQYFIDIDNALEEGGQRFFLLSLFQDNHTVGRREKINKLIVTPQVRSRFLTRYHALHGLRGIEDLHTYLQRFEDEVETASGSGVTLPRRMAPSLYDSGWRMCESAQLIWETGQQYRAAAGKHVDGEWPLKAFSLIANFLATRTICKPMFSTITAPDVELAVQFSDLAAYDGESGEVDFSDEDD</sequence>
<evidence type="ECO:0008006" key="3">
    <source>
        <dbReference type="Google" id="ProtNLM"/>
    </source>
</evidence>
<organism evidence="1 2">
    <name type="scientific">Marilutibacter spongiae</name>
    <dbReference type="NCBI Taxonomy" id="2025720"/>
    <lineage>
        <taxon>Bacteria</taxon>
        <taxon>Pseudomonadati</taxon>
        <taxon>Pseudomonadota</taxon>
        <taxon>Gammaproteobacteria</taxon>
        <taxon>Lysobacterales</taxon>
        <taxon>Lysobacteraceae</taxon>
        <taxon>Marilutibacter</taxon>
    </lineage>
</organism>
<proteinExistence type="predicted"/>
<keyword evidence="2" id="KW-1185">Reference proteome</keyword>